<dbReference type="Proteomes" id="UP000620550">
    <property type="component" value="Unassembled WGS sequence"/>
</dbReference>
<evidence type="ECO:0000313" key="2">
    <source>
        <dbReference type="Proteomes" id="UP000620550"/>
    </source>
</evidence>
<keyword evidence="2" id="KW-1185">Reference proteome</keyword>
<evidence type="ECO:0008006" key="3">
    <source>
        <dbReference type="Google" id="ProtNLM"/>
    </source>
</evidence>
<accession>A0ABQ3HXS8</accession>
<dbReference type="EMBL" id="BNAF01000006">
    <property type="protein sequence ID" value="GHE34929.1"/>
    <property type="molecule type" value="Genomic_DNA"/>
</dbReference>
<sequence length="115" mass="12719">MNRVDITFKGQVVTLVFGSWVMGQLIKGGYSLASLQENMKDNPFDFFSKLAYLGAVNALPSKDLNAYDHNDFYDWLDSAGGIASDEVTRVITCFTNSLGTDVSKKKPVTSKQIKK</sequence>
<evidence type="ECO:0000313" key="1">
    <source>
        <dbReference type="EMBL" id="GHE34929.1"/>
    </source>
</evidence>
<dbReference type="RefSeq" id="WP_189626296.1">
    <property type="nucleotide sequence ID" value="NZ_BNAF01000006.1"/>
</dbReference>
<organism evidence="1 2">
    <name type="scientific">Sphingobacterium griseoflavum</name>
    <dbReference type="NCBI Taxonomy" id="1474952"/>
    <lineage>
        <taxon>Bacteria</taxon>
        <taxon>Pseudomonadati</taxon>
        <taxon>Bacteroidota</taxon>
        <taxon>Sphingobacteriia</taxon>
        <taxon>Sphingobacteriales</taxon>
        <taxon>Sphingobacteriaceae</taxon>
        <taxon>Sphingobacterium</taxon>
    </lineage>
</organism>
<name>A0ABQ3HXS8_9SPHI</name>
<gene>
    <name evidence="1" type="ORF">GCM10017764_17630</name>
</gene>
<protein>
    <recommendedName>
        <fullName evidence="3">Phage protein</fullName>
    </recommendedName>
</protein>
<proteinExistence type="predicted"/>
<reference evidence="2" key="1">
    <citation type="journal article" date="2019" name="Int. J. Syst. Evol. Microbiol.">
        <title>The Global Catalogue of Microorganisms (GCM) 10K type strain sequencing project: providing services to taxonomists for standard genome sequencing and annotation.</title>
        <authorList>
            <consortium name="The Broad Institute Genomics Platform"/>
            <consortium name="The Broad Institute Genome Sequencing Center for Infectious Disease"/>
            <person name="Wu L."/>
            <person name="Ma J."/>
        </authorList>
    </citation>
    <scope>NUCLEOTIDE SEQUENCE [LARGE SCALE GENOMIC DNA]</scope>
    <source>
        <strain evidence="2">CGMCC 1.12966</strain>
    </source>
</reference>
<comment type="caution">
    <text evidence="1">The sequence shown here is derived from an EMBL/GenBank/DDBJ whole genome shotgun (WGS) entry which is preliminary data.</text>
</comment>